<dbReference type="GeneID" id="100891991"/>
<dbReference type="InterPro" id="IPR006073">
    <property type="entry name" value="GTP-bd"/>
</dbReference>
<reference evidence="3" key="1">
    <citation type="submission" date="2015-02" db="EMBL/GenBank/DDBJ databases">
        <title>Genome sequencing for Strongylocentrotus purpuratus.</title>
        <authorList>
            <person name="Murali S."/>
            <person name="Liu Y."/>
            <person name="Vee V."/>
            <person name="English A."/>
            <person name="Wang M."/>
            <person name="Skinner E."/>
            <person name="Han Y."/>
            <person name="Muzny D.M."/>
            <person name="Worley K.C."/>
            <person name="Gibbs R.A."/>
        </authorList>
    </citation>
    <scope>NUCLEOTIDE SEQUENCE</scope>
</reference>
<evidence type="ECO:0000313" key="2">
    <source>
        <dbReference type="EnsemblMetazoa" id="XP_030846848"/>
    </source>
</evidence>
<feature type="domain" description="G" evidence="1">
    <location>
        <begin position="43"/>
        <end position="132"/>
    </location>
</feature>
<dbReference type="Proteomes" id="UP000007110">
    <property type="component" value="Unassembled WGS sequence"/>
</dbReference>
<dbReference type="InParanoid" id="A0A7M7T1G7"/>
<dbReference type="Pfam" id="PF01926">
    <property type="entry name" value="MMR_HSR1"/>
    <property type="match status" value="1"/>
</dbReference>
<dbReference type="EnsemblMetazoa" id="XM_030990988">
    <property type="protein sequence ID" value="XP_030846848"/>
    <property type="gene ID" value="LOC100891991"/>
</dbReference>
<dbReference type="KEGG" id="spu:100891991"/>
<dbReference type="RefSeq" id="XP_030846848.1">
    <property type="nucleotide sequence ID" value="XM_030990988.1"/>
</dbReference>
<dbReference type="OrthoDB" id="9892076at2759"/>
<accession>A0A7M7T1G7</accession>
<protein>
    <recommendedName>
        <fullName evidence="1">G domain-containing protein</fullName>
    </recommendedName>
</protein>
<dbReference type="AlphaFoldDB" id="A0A7M7T1G7"/>
<evidence type="ECO:0000259" key="1">
    <source>
        <dbReference type="Pfam" id="PF01926"/>
    </source>
</evidence>
<dbReference type="GO" id="GO:0005525">
    <property type="term" value="F:GTP binding"/>
    <property type="evidence" value="ECO:0007669"/>
    <property type="project" value="InterPro"/>
</dbReference>
<reference evidence="2" key="2">
    <citation type="submission" date="2021-01" db="UniProtKB">
        <authorList>
            <consortium name="EnsemblMetazoa"/>
        </authorList>
    </citation>
    <scope>IDENTIFICATION</scope>
</reference>
<name>A0A7M7T1G7_STRPU</name>
<sequence>MAGICNPHETRVAELQAILKKYSPGQTIRSKEKRPKNPPKQTRIGIFGAPGVGKSAFINSLLYVTGESWNHEAPEGYVEQQSTTMKRDAYDLTDHLVVCDNRGMVEFSQKFMGEVEYQIEGVRRDGEHVVWDKGRVERLVAYLNSLRTSKSTNKLSEIHCAVIVVSGENLLVKAADLADLVQTIRRMTGIMFDDCKP</sequence>
<dbReference type="Gene3D" id="3.40.50.300">
    <property type="entry name" value="P-loop containing nucleotide triphosphate hydrolases"/>
    <property type="match status" value="1"/>
</dbReference>
<dbReference type="OMA" id="IHCAVIV"/>
<dbReference type="CDD" id="cd00882">
    <property type="entry name" value="Ras_like_GTPase"/>
    <property type="match status" value="1"/>
</dbReference>
<evidence type="ECO:0000313" key="3">
    <source>
        <dbReference type="Proteomes" id="UP000007110"/>
    </source>
</evidence>
<dbReference type="InterPro" id="IPR027417">
    <property type="entry name" value="P-loop_NTPase"/>
</dbReference>
<keyword evidence="3" id="KW-1185">Reference proteome</keyword>
<organism evidence="2 3">
    <name type="scientific">Strongylocentrotus purpuratus</name>
    <name type="common">Purple sea urchin</name>
    <dbReference type="NCBI Taxonomy" id="7668"/>
    <lineage>
        <taxon>Eukaryota</taxon>
        <taxon>Metazoa</taxon>
        <taxon>Echinodermata</taxon>
        <taxon>Eleutherozoa</taxon>
        <taxon>Echinozoa</taxon>
        <taxon>Echinoidea</taxon>
        <taxon>Euechinoidea</taxon>
        <taxon>Echinacea</taxon>
        <taxon>Camarodonta</taxon>
        <taxon>Echinidea</taxon>
        <taxon>Strongylocentrotidae</taxon>
        <taxon>Strongylocentrotus</taxon>
    </lineage>
</organism>
<dbReference type="SUPFAM" id="SSF52540">
    <property type="entry name" value="P-loop containing nucleoside triphosphate hydrolases"/>
    <property type="match status" value="1"/>
</dbReference>
<proteinExistence type="predicted"/>